<proteinExistence type="predicted"/>
<evidence type="ECO:0000313" key="3">
    <source>
        <dbReference type="Proteomes" id="UP000624159"/>
    </source>
</evidence>
<comment type="caution">
    <text evidence="2">The sequence shown here is derived from an EMBL/GenBank/DDBJ whole genome shotgun (WGS) entry which is preliminary data.</text>
</comment>
<keyword evidence="1" id="KW-0472">Membrane</keyword>
<dbReference type="Proteomes" id="UP000624159">
    <property type="component" value="Unassembled WGS sequence"/>
</dbReference>
<dbReference type="RefSeq" id="WP_126531045.1">
    <property type="nucleotide sequence ID" value="NZ_JADULK010000011.1"/>
</dbReference>
<evidence type="ECO:0000256" key="1">
    <source>
        <dbReference type="SAM" id="Phobius"/>
    </source>
</evidence>
<keyword evidence="3" id="KW-1185">Reference proteome</keyword>
<reference evidence="2 3" key="1">
    <citation type="submission" date="2020-11" db="EMBL/GenBank/DDBJ databases">
        <title>Enhanced detection system for hospital associated transmission using whole genome sequencing surveillance.</title>
        <authorList>
            <person name="Harrison L.H."/>
            <person name="Van Tyne D."/>
            <person name="Marsh J.W."/>
            <person name="Griffith M.P."/>
            <person name="Snyder D.J."/>
            <person name="Cooper V.S."/>
            <person name="Mustapha M."/>
        </authorList>
    </citation>
    <scope>NUCLEOTIDE SEQUENCE [LARGE SCALE GENOMIC DNA]</scope>
    <source>
        <strain evidence="2 3">SER00230</strain>
    </source>
</reference>
<dbReference type="EMBL" id="JADULK010000011">
    <property type="protein sequence ID" value="MBH1931804.1"/>
    <property type="molecule type" value="Genomic_DNA"/>
</dbReference>
<organism evidence="2 3">
    <name type="scientific">Serratia rubidaea</name>
    <name type="common">Serratia marinorubra</name>
    <dbReference type="NCBI Taxonomy" id="61652"/>
    <lineage>
        <taxon>Bacteria</taxon>
        <taxon>Pseudomonadati</taxon>
        <taxon>Pseudomonadota</taxon>
        <taxon>Gammaproteobacteria</taxon>
        <taxon>Enterobacterales</taxon>
        <taxon>Yersiniaceae</taxon>
        <taxon>Serratia</taxon>
    </lineage>
</organism>
<evidence type="ECO:0008006" key="4">
    <source>
        <dbReference type="Google" id="ProtNLM"/>
    </source>
</evidence>
<evidence type="ECO:0000313" key="2">
    <source>
        <dbReference type="EMBL" id="MBH1931804.1"/>
    </source>
</evidence>
<protein>
    <recommendedName>
        <fullName evidence="4">DUF3592 domain-containing protein</fullName>
    </recommendedName>
</protein>
<name>A0ABS0MJV0_SERRU</name>
<keyword evidence="1" id="KW-0812">Transmembrane</keyword>
<keyword evidence="1" id="KW-1133">Transmembrane helix</keyword>
<accession>A0ABS0MJV0</accession>
<feature type="transmembrane region" description="Helical" evidence="1">
    <location>
        <begin position="6"/>
        <end position="25"/>
    </location>
</feature>
<sequence>MRVISDLIFFTVISIVLYAFISIALKDWKNKKEKREVERDGVEVLGKITRSYARSGGTSGVINVIIDFSYSAENGQIFKGKKEIAIKDICIDNYRVGEKIILRYSRNDPSKVTHITDNPLC</sequence>
<gene>
    <name evidence="2" type="ORF">I5U13_19275</name>
</gene>